<proteinExistence type="predicted"/>
<evidence type="ECO:0000313" key="2">
    <source>
        <dbReference type="EMBL" id="MBE1507023.1"/>
    </source>
</evidence>
<organism evidence="2 3">
    <name type="scientific">Rhizobium viscosum</name>
    <name type="common">Arthrobacter viscosus</name>
    <dbReference type="NCBI Taxonomy" id="1673"/>
    <lineage>
        <taxon>Bacteria</taxon>
        <taxon>Pseudomonadati</taxon>
        <taxon>Pseudomonadota</taxon>
        <taxon>Alphaproteobacteria</taxon>
        <taxon>Hyphomicrobiales</taxon>
        <taxon>Rhizobiaceae</taxon>
        <taxon>Rhizobium/Agrobacterium group</taxon>
        <taxon>Rhizobium</taxon>
    </lineage>
</organism>
<gene>
    <name evidence="2" type="ORF">H4W29_004204</name>
</gene>
<dbReference type="EMBL" id="JADBEC010000001">
    <property type="protein sequence ID" value="MBE1507023.1"/>
    <property type="molecule type" value="Genomic_DNA"/>
</dbReference>
<evidence type="ECO:0000256" key="1">
    <source>
        <dbReference type="SAM" id="Phobius"/>
    </source>
</evidence>
<reference evidence="2 3" key="1">
    <citation type="submission" date="2020-10" db="EMBL/GenBank/DDBJ databases">
        <title>Sequencing the genomes of 1000 actinobacteria strains.</title>
        <authorList>
            <person name="Klenk H.-P."/>
        </authorList>
    </citation>
    <scope>NUCLEOTIDE SEQUENCE [LARGE SCALE GENOMIC DNA]</scope>
    <source>
        <strain evidence="2 3">DSM 7307</strain>
    </source>
</reference>
<keyword evidence="1" id="KW-0472">Membrane</keyword>
<name>A0ABR9IV71_RHIVS</name>
<dbReference type="Pfam" id="PF11755">
    <property type="entry name" value="DUF3311"/>
    <property type="match status" value="1"/>
</dbReference>
<sequence length="66" mass="7949">MNQKSTGKAALWLLLIPYIGLLWVPFYNFREPELFGFPFFYWYQLLWVPITAALIWVAYRSMRDGE</sequence>
<dbReference type="InterPro" id="IPR021741">
    <property type="entry name" value="DUF3311"/>
</dbReference>
<feature type="transmembrane region" description="Helical" evidence="1">
    <location>
        <begin position="9"/>
        <end position="27"/>
    </location>
</feature>
<protein>
    <recommendedName>
        <fullName evidence="4">DUF3311 domain-containing protein</fullName>
    </recommendedName>
</protein>
<dbReference type="RefSeq" id="WP_192730638.1">
    <property type="nucleotide sequence ID" value="NZ_BAAAVL010000015.1"/>
</dbReference>
<keyword evidence="1" id="KW-0812">Transmembrane</keyword>
<evidence type="ECO:0008006" key="4">
    <source>
        <dbReference type="Google" id="ProtNLM"/>
    </source>
</evidence>
<keyword evidence="3" id="KW-1185">Reference proteome</keyword>
<comment type="caution">
    <text evidence="2">The sequence shown here is derived from an EMBL/GenBank/DDBJ whole genome shotgun (WGS) entry which is preliminary data.</text>
</comment>
<keyword evidence="1" id="KW-1133">Transmembrane helix</keyword>
<feature type="transmembrane region" description="Helical" evidence="1">
    <location>
        <begin position="39"/>
        <end position="59"/>
    </location>
</feature>
<accession>A0ABR9IV71</accession>
<dbReference type="Proteomes" id="UP000620262">
    <property type="component" value="Unassembled WGS sequence"/>
</dbReference>
<evidence type="ECO:0000313" key="3">
    <source>
        <dbReference type="Proteomes" id="UP000620262"/>
    </source>
</evidence>